<name>A0A5B7IUE8_PORTR</name>
<evidence type="ECO:0000313" key="1">
    <source>
        <dbReference type="EMBL" id="MPC87522.1"/>
    </source>
</evidence>
<accession>A0A5B7IUE8</accession>
<dbReference type="Proteomes" id="UP000324222">
    <property type="component" value="Unassembled WGS sequence"/>
</dbReference>
<organism evidence="1 2">
    <name type="scientific">Portunus trituberculatus</name>
    <name type="common">Swimming crab</name>
    <name type="synonym">Neptunus trituberculatus</name>
    <dbReference type="NCBI Taxonomy" id="210409"/>
    <lineage>
        <taxon>Eukaryota</taxon>
        <taxon>Metazoa</taxon>
        <taxon>Ecdysozoa</taxon>
        <taxon>Arthropoda</taxon>
        <taxon>Crustacea</taxon>
        <taxon>Multicrustacea</taxon>
        <taxon>Malacostraca</taxon>
        <taxon>Eumalacostraca</taxon>
        <taxon>Eucarida</taxon>
        <taxon>Decapoda</taxon>
        <taxon>Pleocyemata</taxon>
        <taxon>Brachyura</taxon>
        <taxon>Eubrachyura</taxon>
        <taxon>Portunoidea</taxon>
        <taxon>Portunidae</taxon>
        <taxon>Portuninae</taxon>
        <taxon>Portunus</taxon>
    </lineage>
</organism>
<proteinExistence type="predicted"/>
<gene>
    <name evidence="1" type="ORF">E2C01_082385</name>
</gene>
<dbReference type="EMBL" id="VSRR010074773">
    <property type="protein sequence ID" value="MPC87522.1"/>
    <property type="molecule type" value="Genomic_DNA"/>
</dbReference>
<sequence>MGTFCPVYISFSHQRREAVHHTPLRGATHKRRLEEYIGITAEKLISSPQSRSVERPSSSVNTCTEQGFLHVRPCGAPICSTPVAARGLQRRVASLHSATERPDGVLTDLSIIRRGT</sequence>
<reference evidence="1 2" key="1">
    <citation type="submission" date="2019-05" db="EMBL/GenBank/DDBJ databases">
        <title>Another draft genome of Portunus trituberculatus and its Hox gene families provides insights of decapod evolution.</title>
        <authorList>
            <person name="Jeong J.-H."/>
            <person name="Song I."/>
            <person name="Kim S."/>
            <person name="Choi T."/>
            <person name="Kim D."/>
            <person name="Ryu S."/>
            <person name="Kim W."/>
        </authorList>
    </citation>
    <scope>NUCLEOTIDE SEQUENCE [LARGE SCALE GENOMIC DNA]</scope>
    <source>
        <tissue evidence="1">Muscle</tissue>
    </source>
</reference>
<comment type="caution">
    <text evidence="1">The sequence shown here is derived from an EMBL/GenBank/DDBJ whole genome shotgun (WGS) entry which is preliminary data.</text>
</comment>
<protein>
    <submittedName>
        <fullName evidence="1">Uncharacterized protein</fullName>
    </submittedName>
</protein>
<keyword evidence="2" id="KW-1185">Reference proteome</keyword>
<dbReference type="AlphaFoldDB" id="A0A5B7IUE8"/>
<evidence type="ECO:0000313" key="2">
    <source>
        <dbReference type="Proteomes" id="UP000324222"/>
    </source>
</evidence>